<evidence type="ECO:0000313" key="8">
    <source>
        <dbReference type="Proteomes" id="UP000241769"/>
    </source>
</evidence>
<dbReference type="InParanoid" id="A0A2P6N4F4"/>
<keyword evidence="1 3" id="KW-0238">DNA-binding</keyword>
<proteinExistence type="predicted"/>
<dbReference type="STRING" id="1890364.A0A2P6N4F4"/>
<keyword evidence="8" id="KW-1185">Reference proteome</keyword>
<evidence type="ECO:0000256" key="4">
    <source>
        <dbReference type="RuleBase" id="RU000682"/>
    </source>
</evidence>
<dbReference type="OrthoDB" id="6159439at2759"/>
<dbReference type="InterPro" id="IPR051000">
    <property type="entry name" value="Homeobox_DNA-bind_prot"/>
</dbReference>
<comment type="subcellular location">
    <subcellularLocation>
        <location evidence="3 4">Nucleus</location>
    </subcellularLocation>
</comment>
<dbReference type="GO" id="GO:0005634">
    <property type="term" value="C:nucleus"/>
    <property type="evidence" value="ECO:0007669"/>
    <property type="project" value="UniProtKB-SubCell"/>
</dbReference>
<dbReference type="SUPFAM" id="SSF46689">
    <property type="entry name" value="Homeodomain-like"/>
    <property type="match status" value="1"/>
</dbReference>
<organism evidence="7 8">
    <name type="scientific">Planoprotostelium fungivorum</name>
    <dbReference type="NCBI Taxonomy" id="1890364"/>
    <lineage>
        <taxon>Eukaryota</taxon>
        <taxon>Amoebozoa</taxon>
        <taxon>Evosea</taxon>
        <taxon>Variosea</taxon>
        <taxon>Cavosteliida</taxon>
        <taxon>Cavosteliaceae</taxon>
        <taxon>Planoprotostelium</taxon>
    </lineage>
</organism>
<dbReference type="PROSITE" id="PS50071">
    <property type="entry name" value="HOMEOBOX_2"/>
    <property type="match status" value="1"/>
</dbReference>
<dbReference type="GO" id="GO:0006357">
    <property type="term" value="P:regulation of transcription by RNA polymerase II"/>
    <property type="evidence" value="ECO:0007669"/>
    <property type="project" value="TreeGrafter"/>
</dbReference>
<dbReference type="PANTHER" id="PTHR24324">
    <property type="entry name" value="HOMEOBOX PROTEIN HHEX"/>
    <property type="match status" value="1"/>
</dbReference>
<comment type="caution">
    <text evidence="7">The sequence shown here is derived from an EMBL/GenBank/DDBJ whole genome shotgun (WGS) entry which is preliminary data.</text>
</comment>
<dbReference type="CDD" id="cd00086">
    <property type="entry name" value="homeodomain"/>
    <property type="match status" value="1"/>
</dbReference>
<protein>
    <submittedName>
        <fullName evidence="7">Homeobox protein Hox-A7</fullName>
    </submittedName>
</protein>
<dbReference type="GO" id="GO:0030154">
    <property type="term" value="P:cell differentiation"/>
    <property type="evidence" value="ECO:0007669"/>
    <property type="project" value="TreeGrafter"/>
</dbReference>
<dbReference type="PANTHER" id="PTHR24324:SF9">
    <property type="entry name" value="HOMEOBOX DOMAIN-CONTAINING PROTEIN"/>
    <property type="match status" value="1"/>
</dbReference>
<accession>A0A2P6N4F4</accession>
<evidence type="ECO:0000313" key="7">
    <source>
        <dbReference type="EMBL" id="PRP78827.1"/>
    </source>
</evidence>
<dbReference type="InterPro" id="IPR009057">
    <property type="entry name" value="Homeodomain-like_sf"/>
</dbReference>
<gene>
    <name evidence="7" type="ORF">PROFUN_01000</name>
</gene>
<keyword evidence="2 3" id="KW-0371">Homeobox</keyword>
<evidence type="ECO:0000256" key="2">
    <source>
        <dbReference type="ARBA" id="ARBA00023155"/>
    </source>
</evidence>
<dbReference type="AlphaFoldDB" id="A0A2P6N4F4"/>
<dbReference type="Pfam" id="PF00046">
    <property type="entry name" value="Homeodomain"/>
    <property type="match status" value="1"/>
</dbReference>
<evidence type="ECO:0000259" key="6">
    <source>
        <dbReference type="PROSITE" id="PS50071"/>
    </source>
</evidence>
<keyword evidence="3 4" id="KW-0539">Nucleus</keyword>
<dbReference type="EMBL" id="MDYQ01000207">
    <property type="protein sequence ID" value="PRP78827.1"/>
    <property type="molecule type" value="Genomic_DNA"/>
</dbReference>
<dbReference type="SMART" id="SM00389">
    <property type="entry name" value="HOX"/>
    <property type="match status" value="1"/>
</dbReference>
<sequence length="235" mass="27749">MLFGTHVTLYMDQAPLQFIESSVLYDGSMCMTSLARYNFPLRHNTTFYPHGQINRQGDNTIRLKSKREPPFPSPQTEERDTSPCHTVGTAVETHGFDAEYRCEKRREKPLAQMTSINCKYTLLTVKLGRRKILDTLSLTEPPNATEHDMDIKMLIEHDSHTPQVNHTGGQVFFFRHYKQRSGRLFTKDQTMQLMREYEQNRYPDWQKRQLLAEEMSTTARTVQIWFQNRRQRDKI</sequence>
<dbReference type="Proteomes" id="UP000241769">
    <property type="component" value="Unassembled WGS sequence"/>
</dbReference>
<evidence type="ECO:0000256" key="3">
    <source>
        <dbReference type="PROSITE-ProRule" id="PRU00108"/>
    </source>
</evidence>
<feature type="region of interest" description="Disordered" evidence="5">
    <location>
        <begin position="62"/>
        <end position="86"/>
    </location>
</feature>
<dbReference type="InterPro" id="IPR001356">
    <property type="entry name" value="HD"/>
</dbReference>
<evidence type="ECO:0000256" key="1">
    <source>
        <dbReference type="ARBA" id="ARBA00023125"/>
    </source>
</evidence>
<name>A0A2P6N4F4_9EUKA</name>
<reference evidence="7 8" key="1">
    <citation type="journal article" date="2018" name="Genome Biol. Evol.">
        <title>Multiple Roots of Fruiting Body Formation in Amoebozoa.</title>
        <authorList>
            <person name="Hillmann F."/>
            <person name="Forbes G."/>
            <person name="Novohradska S."/>
            <person name="Ferling I."/>
            <person name="Riege K."/>
            <person name="Groth M."/>
            <person name="Westermann M."/>
            <person name="Marz M."/>
            <person name="Spaller T."/>
            <person name="Winckler T."/>
            <person name="Schaap P."/>
            <person name="Glockner G."/>
        </authorList>
    </citation>
    <scope>NUCLEOTIDE SEQUENCE [LARGE SCALE GENOMIC DNA]</scope>
    <source>
        <strain evidence="7 8">Jena</strain>
    </source>
</reference>
<dbReference type="Gene3D" id="1.10.10.60">
    <property type="entry name" value="Homeodomain-like"/>
    <property type="match status" value="1"/>
</dbReference>
<evidence type="ECO:0000256" key="5">
    <source>
        <dbReference type="SAM" id="MobiDB-lite"/>
    </source>
</evidence>
<dbReference type="GO" id="GO:0000978">
    <property type="term" value="F:RNA polymerase II cis-regulatory region sequence-specific DNA binding"/>
    <property type="evidence" value="ECO:0007669"/>
    <property type="project" value="TreeGrafter"/>
</dbReference>
<feature type="domain" description="Homeobox" evidence="6">
    <location>
        <begin position="176"/>
        <end position="235"/>
    </location>
</feature>